<evidence type="ECO:0000313" key="2">
    <source>
        <dbReference type="EMBL" id="SEG74365.1"/>
    </source>
</evidence>
<feature type="domain" description="DUF397" evidence="1">
    <location>
        <begin position="4"/>
        <end position="54"/>
    </location>
</feature>
<dbReference type="OrthoDB" id="3482793at2"/>
<reference evidence="3" key="1">
    <citation type="submission" date="2016-10" db="EMBL/GenBank/DDBJ databases">
        <authorList>
            <person name="Varghese N."/>
            <person name="Submissions S."/>
        </authorList>
    </citation>
    <scope>NUCLEOTIDE SEQUENCE [LARGE SCALE GENOMIC DNA]</scope>
    <source>
        <strain evidence="3">DSM 43163</strain>
    </source>
</reference>
<dbReference type="Proteomes" id="UP000236723">
    <property type="component" value="Unassembled WGS sequence"/>
</dbReference>
<organism evidence="2 3">
    <name type="scientific">Thermomonospora echinospora</name>
    <dbReference type="NCBI Taxonomy" id="1992"/>
    <lineage>
        <taxon>Bacteria</taxon>
        <taxon>Bacillati</taxon>
        <taxon>Actinomycetota</taxon>
        <taxon>Actinomycetes</taxon>
        <taxon>Streptosporangiales</taxon>
        <taxon>Thermomonosporaceae</taxon>
        <taxon>Thermomonospora</taxon>
    </lineage>
</organism>
<evidence type="ECO:0000313" key="3">
    <source>
        <dbReference type="Proteomes" id="UP000236723"/>
    </source>
</evidence>
<dbReference type="InterPro" id="IPR007278">
    <property type="entry name" value="DUF397"/>
</dbReference>
<dbReference type="EMBL" id="FNVO01000010">
    <property type="protein sequence ID" value="SEG74365.1"/>
    <property type="molecule type" value="Genomic_DNA"/>
</dbReference>
<accession>A0A1H6CP40</accession>
<name>A0A1H6CP40_9ACTN</name>
<protein>
    <recommendedName>
        <fullName evidence="1">DUF397 domain-containing protein</fullName>
    </recommendedName>
</protein>
<sequence length="63" mass="7053">MAIHWRKSSHSGSSNDEFCVELAELPAGVAIRDSKDPEGEWLTVRRTAFAELIRLIQDGALDR</sequence>
<proteinExistence type="predicted"/>
<dbReference type="Pfam" id="PF04149">
    <property type="entry name" value="DUF397"/>
    <property type="match status" value="1"/>
</dbReference>
<gene>
    <name evidence="2" type="ORF">SAMN04489712_110218</name>
</gene>
<evidence type="ECO:0000259" key="1">
    <source>
        <dbReference type="Pfam" id="PF04149"/>
    </source>
</evidence>
<dbReference type="RefSeq" id="WP_103939923.1">
    <property type="nucleotide sequence ID" value="NZ_FNVO01000010.1"/>
</dbReference>
<keyword evidence="3" id="KW-1185">Reference proteome</keyword>
<dbReference type="AlphaFoldDB" id="A0A1H6CP40"/>